<keyword evidence="2" id="KW-0805">Transcription regulation</keyword>
<dbReference type="Proteomes" id="UP000886724">
    <property type="component" value="Unassembled WGS sequence"/>
</dbReference>
<dbReference type="Gene3D" id="3.40.190.10">
    <property type="entry name" value="Periplasmic binding protein-like II"/>
    <property type="match status" value="1"/>
</dbReference>
<comment type="similarity">
    <text evidence="1">Belongs to the LysR transcriptional regulatory family.</text>
</comment>
<dbReference type="InterPro" id="IPR005119">
    <property type="entry name" value="LysR_subst-bd"/>
</dbReference>
<reference evidence="6" key="1">
    <citation type="journal article" date="2021" name="PeerJ">
        <title>Extensive microbial diversity within the chicken gut microbiome revealed by metagenomics and culture.</title>
        <authorList>
            <person name="Gilroy R."/>
            <person name="Ravi A."/>
            <person name="Getino M."/>
            <person name="Pursley I."/>
            <person name="Horton D.L."/>
            <person name="Alikhan N.F."/>
            <person name="Baker D."/>
            <person name="Gharbi K."/>
            <person name="Hall N."/>
            <person name="Watson M."/>
            <person name="Adriaenssens E.M."/>
            <person name="Foster-Nyarko E."/>
            <person name="Jarju S."/>
            <person name="Secka A."/>
            <person name="Antonio M."/>
            <person name="Oren A."/>
            <person name="Chaudhuri R.R."/>
            <person name="La Ragione R."/>
            <person name="Hildebrand F."/>
            <person name="Pallen M.J."/>
        </authorList>
    </citation>
    <scope>NUCLEOTIDE SEQUENCE</scope>
    <source>
        <strain evidence="6">ChiGjej1B1-14440</strain>
    </source>
</reference>
<proteinExistence type="inferred from homology"/>
<evidence type="ECO:0000259" key="5">
    <source>
        <dbReference type="Pfam" id="PF03466"/>
    </source>
</evidence>
<comment type="caution">
    <text evidence="6">The sequence shown here is derived from an EMBL/GenBank/DDBJ whole genome shotgun (WGS) entry which is preliminary data.</text>
</comment>
<keyword evidence="4" id="KW-0804">Transcription</keyword>
<dbReference type="CDD" id="cd05466">
    <property type="entry name" value="PBP2_LTTR_substrate"/>
    <property type="match status" value="1"/>
</dbReference>
<keyword evidence="3" id="KW-0238">DNA-binding</keyword>
<dbReference type="GO" id="GO:0003700">
    <property type="term" value="F:DNA-binding transcription factor activity"/>
    <property type="evidence" value="ECO:0007669"/>
    <property type="project" value="TreeGrafter"/>
</dbReference>
<gene>
    <name evidence="6" type="ORF">H9980_12935</name>
</gene>
<evidence type="ECO:0000256" key="4">
    <source>
        <dbReference type="ARBA" id="ARBA00023163"/>
    </source>
</evidence>
<dbReference type="EMBL" id="DXET01000292">
    <property type="protein sequence ID" value="HIX82852.1"/>
    <property type="molecule type" value="Genomic_DNA"/>
</dbReference>
<dbReference type="GO" id="GO:0003677">
    <property type="term" value="F:DNA binding"/>
    <property type="evidence" value="ECO:0007669"/>
    <property type="project" value="UniProtKB-KW"/>
</dbReference>
<evidence type="ECO:0000256" key="1">
    <source>
        <dbReference type="ARBA" id="ARBA00009437"/>
    </source>
</evidence>
<feature type="domain" description="LysR substrate-binding" evidence="5">
    <location>
        <begin position="2"/>
        <end position="98"/>
    </location>
</feature>
<dbReference type="SUPFAM" id="SSF53850">
    <property type="entry name" value="Periplasmic binding protein-like II"/>
    <property type="match status" value="1"/>
</dbReference>
<dbReference type="PANTHER" id="PTHR30346:SF0">
    <property type="entry name" value="HCA OPERON TRANSCRIPTIONAL ACTIVATOR HCAR"/>
    <property type="match status" value="1"/>
</dbReference>
<organism evidence="6 7">
    <name type="scientific">Candidatus Erysipelatoclostridium merdavium</name>
    <dbReference type="NCBI Taxonomy" id="2838566"/>
    <lineage>
        <taxon>Bacteria</taxon>
        <taxon>Bacillati</taxon>
        <taxon>Bacillota</taxon>
        <taxon>Erysipelotrichia</taxon>
        <taxon>Erysipelotrichales</taxon>
        <taxon>Erysipelotrichales incertae sedis</taxon>
    </lineage>
</organism>
<dbReference type="Pfam" id="PF03466">
    <property type="entry name" value="LysR_substrate"/>
    <property type="match status" value="1"/>
</dbReference>
<evidence type="ECO:0000256" key="3">
    <source>
        <dbReference type="ARBA" id="ARBA00023125"/>
    </source>
</evidence>
<dbReference type="GO" id="GO:0032993">
    <property type="term" value="C:protein-DNA complex"/>
    <property type="evidence" value="ECO:0007669"/>
    <property type="project" value="TreeGrafter"/>
</dbReference>
<name>A0A9D1XPJ4_9FIRM</name>
<sequence length="185" mass="21268">MTGNLKIGFLKNLDPNLLVKIISKLNKKYPLLTIELNSYSNHELYQQLESATIDLALTMSNHDPRYQQILINKYPLVVLVNKKSELAKKDKLHQSELNNILFDVRKIDNQNKFPEFEGNLLKIACNQGCAILHAFVKDNCYNQYIKAIPLEPVIEEGIYLVYDKNNHNPAINNFVSLIKNKSLNV</sequence>
<dbReference type="PANTHER" id="PTHR30346">
    <property type="entry name" value="TRANSCRIPTIONAL DUAL REGULATOR HCAR-RELATED"/>
    <property type="match status" value="1"/>
</dbReference>
<dbReference type="AlphaFoldDB" id="A0A9D1XPJ4"/>
<reference evidence="6" key="2">
    <citation type="submission" date="2021-04" db="EMBL/GenBank/DDBJ databases">
        <authorList>
            <person name="Gilroy R."/>
        </authorList>
    </citation>
    <scope>NUCLEOTIDE SEQUENCE</scope>
    <source>
        <strain evidence="6">ChiGjej1B1-14440</strain>
    </source>
</reference>
<evidence type="ECO:0000313" key="6">
    <source>
        <dbReference type="EMBL" id="HIX82852.1"/>
    </source>
</evidence>
<protein>
    <submittedName>
        <fullName evidence="6">LysR family transcriptional regulator substrate-binding protein</fullName>
    </submittedName>
</protein>
<accession>A0A9D1XPJ4</accession>
<evidence type="ECO:0000256" key="2">
    <source>
        <dbReference type="ARBA" id="ARBA00023015"/>
    </source>
</evidence>
<evidence type="ECO:0000313" key="7">
    <source>
        <dbReference type="Proteomes" id="UP000886724"/>
    </source>
</evidence>